<feature type="transmembrane region" description="Helical" evidence="2">
    <location>
        <begin position="237"/>
        <end position="260"/>
    </location>
</feature>
<dbReference type="WBParaSite" id="SSLN_0001106801-mRNA-1">
    <property type="protein sequence ID" value="SSLN_0001106801-mRNA-1"/>
    <property type="gene ID" value="SSLN_0001106801"/>
</dbReference>
<reference evidence="3 4" key="2">
    <citation type="submission" date="2018-11" db="EMBL/GenBank/DDBJ databases">
        <authorList>
            <consortium name="Pathogen Informatics"/>
        </authorList>
    </citation>
    <scope>NUCLEOTIDE SEQUENCE [LARGE SCALE GENOMIC DNA]</scope>
    <source>
        <strain evidence="3 4">NST_G2</strain>
    </source>
</reference>
<organism evidence="5">
    <name type="scientific">Schistocephalus solidus</name>
    <name type="common">Tapeworm</name>
    <dbReference type="NCBI Taxonomy" id="70667"/>
    <lineage>
        <taxon>Eukaryota</taxon>
        <taxon>Metazoa</taxon>
        <taxon>Spiralia</taxon>
        <taxon>Lophotrochozoa</taxon>
        <taxon>Platyhelminthes</taxon>
        <taxon>Cestoda</taxon>
        <taxon>Eucestoda</taxon>
        <taxon>Diphyllobothriidea</taxon>
        <taxon>Diphyllobothriidae</taxon>
        <taxon>Schistocephalus</taxon>
    </lineage>
</organism>
<feature type="region of interest" description="Disordered" evidence="1">
    <location>
        <begin position="317"/>
        <end position="381"/>
    </location>
</feature>
<keyword evidence="2" id="KW-0472">Membrane</keyword>
<proteinExistence type="predicted"/>
<dbReference type="Proteomes" id="UP000275846">
    <property type="component" value="Unassembled WGS sequence"/>
</dbReference>
<feature type="compositionally biased region" description="Pro residues" evidence="1">
    <location>
        <begin position="332"/>
        <end position="351"/>
    </location>
</feature>
<keyword evidence="2" id="KW-1133">Transmembrane helix</keyword>
<reference evidence="5" key="1">
    <citation type="submission" date="2016-06" db="UniProtKB">
        <authorList>
            <consortium name="WormBaseParasite"/>
        </authorList>
    </citation>
    <scope>IDENTIFICATION</scope>
</reference>
<dbReference type="OrthoDB" id="6261177at2759"/>
<evidence type="ECO:0000256" key="2">
    <source>
        <dbReference type="SAM" id="Phobius"/>
    </source>
</evidence>
<keyword evidence="4" id="KW-1185">Reference proteome</keyword>
<name>A0A183T2F7_SCHSO</name>
<dbReference type="AlphaFoldDB" id="A0A183T2F7"/>
<evidence type="ECO:0000313" key="5">
    <source>
        <dbReference type="WBParaSite" id="SSLN_0001106801-mRNA-1"/>
    </source>
</evidence>
<protein>
    <submittedName>
        <fullName evidence="5">Miff domain-containing protein</fullName>
    </submittedName>
</protein>
<dbReference type="EMBL" id="UYSU01036006">
    <property type="protein sequence ID" value="VDL97040.1"/>
    <property type="molecule type" value="Genomic_DNA"/>
</dbReference>
<evidence type="ECO:0000313" key="4">
    <source>
        <dbReference type="Proteomes" id="UP000275846"/>
    </source>
</evidence>
<feature type="transmembrane region" description="Helical" evidence="2">
    <location>
        <begin position="266"/>
        <end position="287"/>
    </location>
</feature>
<evidence type="ECO:0000256" key="1">
    <source>
        <dbReference type="SAM" id="MobiDB-lite"/>
    </source>
</evidence>
<evidence type="ECO:0000313" key="3">
    <source>
        <dbReference type="EMBL" id="VDL97040.1"/>
    </source>
</evidence>
<keyword evidence="2" id="KW-0812">Transmembrane</keyword>
<sequence length="381" mass="41518">MDPLSTPLSDYEWKYRTDINQRMRVPEKLSVDSARSDLISADNDYFSKCHGPTFTTVEEDRLDGCVVPVDLRGDETVASSALTAKAEANASASATVTFAPGASSMDISRTPAHPSHESKDEVMKYAIARISRLEAHVSRLSSHMRMLEQQQVVMGAAISLYCKQVSAVAAVAVAATTPSLHSQPLRTFGSVLKIVIEFKDQLMTQTEITFRGQTRMPTKATKEEEAAKKAYKRHLRIAFIISVIISVVFLAIGIALVVVFRETIQGLVIFGAVLISLGIVSVLVGAISGQVFFRLLRSTSDSVAYYPKTAEALASYPYPRQPGSLRARRTPSPRPPAEPEFLPPPTAPPQPAQVTSTLVAPPEPPPGYAPPAYEELDQKDY</sequence>
<gene>
    <name evidence="3" type="ORF">SSLN_LOCUS10655</name>
</gene>
<accession>A0A183T2F7</accession>